<dbReference type="Pfam" id="PF00109">
    <property type="entry name" value="ketoacyl-synt"/>
    <property type="match status" value="1"/>
</dbReference>
<feature type="domain" description="Ketosynthase family 3 (KS3)" evidence="4">
    <location>
        <begin position="331"/>
        <end position="749"/>
    </location>
</feature>
<keyword evidence="1" id="KW-0596">Phosphopantetheine</keyword>
<sequence>MALVPRNGTLVDGLRVGMLVEINGTLGQLEAFSTSEGTFDCQLVNGTSCKAAPGDIKVPSDLGRPGMGGQPDSFDILVAPKMDQSAMGEEIFNCLFEKGFCVLKLCQSEEDMNSAVATMKEMGENGKLQRFPEEVEEGYLGQGGRGKVAWMDPREMDSPKDPMLEKSDQFLSTLCSVLQPYTLDLLGKEVVMRTPALVSLALTDDEEPEYPPQDADDACLGQFLQTYRRTVLKIVHFIGPESTAVTLDDKDDAAKLPFNPHKEGAISLNAEPGSILIFRTSVFTYSCSSDTEALSMTTSLLSPGQELELVDWKGDTSFLYAGSGAPGPDQLEQVNVVNTSTRLMCNFDEPEAYRAGLYGCCDGSVEIPILRWDANAYYEPDDAIRQPWQTFLKHQSYVEGLELFDNKYFEITNADARIMDPMSRHVLEVGAHNLFKLGITKKTANRTPHHAGCSVGLDKDDWDKRAATNFNCEGGCNVQAIISNRFSFVFNLRGPNYVADTACSASLCATHFAKFCLRDRVVDQIEFHVAIGIHQVLLPWGFDSGGSRMNSGSCKTFNDTANGYMRGDGCSGMTLKWGDLPEERDAVWRASMVNQNGKSATLTAPNGIAQGEVIMKTYQEAKISPPESTLWNCHGTGTSLGDPIEVGAVRRIHIKEERPCPLMICTNKTHTGHLEGGAAMTTLIGCALALKFCVAIPLCHFRVLNPNLEQSQFDAFINSENGPFNETCGNAHVSSFGFGGTNGHCIMWGISLLDCPDVPTLFMRRFQKMQPPEVRVNGSDPSEWEWDGPDLEAKAGEKYQIEINASDPIDIAMKLTKKEDAPTAPEEEDGEDDFYCITGPFNEWDTDRMEDGGVMGLRTISVEVPESGTLEFRFLKNGDEDEVIYPVVDKCTRRMAPILGPKKEDGGLEKNTWLAEGPPGSSMHVSLFVCRGRRSVSWTPEAITEKGE</sequence>
<dbReference type="Pfam" id="PF02801">
    <property type="entry name" value="Ketoacyl-synt_C"/>
    <property type="match status" value="1"/>
</dbReference>
<dbReference type="InterPro" id="IPR020841">
    <property type="entry name" value="PKS_Beta-ketoAc_synthase_dom"/>
</dbReference>
<dbReference type="InterPro" id="IPR030834">
    <property type="entry name" value="PKS_assoc_dom"/>
</dbReference>
<dbReference type="InterPro" id="IPR050091">
    <property type="entry name" value="PKS_NRPS_Biosynth_Enz"/>
</dbReference>
<dbReference type="PROSITE" id="PS52004">
    <property type="entry name" value="KS3_2"/>
    <property type="match status" value="1"/>
</dbReference>
<evidence type="ECO:0000256" key="3">
    <source>
        <dbReference type="RuleBase" id="RU003694"/>
    </source>
</evidence>
<dbReference type="PANTHER" id="PTHR43775">
    <property type="entry name" value="FATTY ACID SYNTHASE"/>
    <property type="match status" value="1"/>
</dbReference>
<dbReference type="EMBL" id="KM588921">
    <property type="protein sequence ID" value="AIW63289.1"/>
    <property type="molecule type" value="mRNA"/>
</dbReference>
<dbReference type="Gene3D" id="3.40.47.10">
    <property type="match status" value="1"/>
</dbReference>
<dbReference type="InterPro" id="IPR014030">
    <property type="entry name" value="Ketoacyl_synth_N"/>
</dbReference>
<keyword evidence="3" id="KW-0808">Transferase</keyword>
<evidence type="ECO:0000256" key="1">
    <source>
        <dbReference type="ARBA" id="ARBA00022450"/>
    </source>
</evidence>
<evidence type="ECO:0000259" key="4">
    <source>
        <dbReference type="PROSITE" id="PS52004"/>
    </source>
</evidence>
<dbReference type="AlphaFoldDB" id="A0A0A0VBH5"/>
<dbReference type="CDD" id="cd00833">
    <property type="entry name" value="PKS"/>
    <property type="match status" value="1"/>
</dbReference>
<evidence type="ECO:0000313" key="5">
    <source>
        <dbReference type="EMBL" id="AIW63289.1"/>
    </source>
</evidence>
<accession>A0A0A0VBH5</accession>
<dbReference type="NCBIfam" id="TIGR04556">
    <property type="entry name" value="PKS_assoc"/>
    <property type="match status" value="1"/>
</dbReference>
<proteinExistence type="evidence at transcript level"/>
<dbReference type="SUPFAM" id="SSF53901">
    <property type="entry name" value="Thiolase-like"/>
    <property type="match status" value="1"/>
</dbReference>
<dbReference type="InterPro" id="IPR016039">
    <property type="entry name" value="Thiolase-like"/>
</dbReference>
<protein>
    <submittedName>
        <fullName evidence="5">Polyketide synthase AS3D906</fullName>
    </submittedName>
</protein>
<keyword evidence="2" id="KW-0597">Phosphoprotein</keyword>
<dbReference type="PANTHER" id="PTHR43775:SF37">
    <property type="entry name" value="SI:DKEY-61P9.11"/>
    <property type="match status" value="1"/>
</dbReference>
<dbReference type="GO" id="GO:0004312">
    <property type="term" value="F:fatty acid synthase activity"/>
    <property type="evidence" value="ECO:0007669"/>
    <property type="project" value="TreeGrafter"/>
</dbReference>
<dbReference type="InterPro" id="IPR014031">
    <property type="entry name" value="Ketoacyl_synth_C"/>
</dbReference>
<name>A0A0A0VBH5_9DINO</name>
<organism evidence="5">
    <name type="scientific">Azadinium spinosum</name>
    <dbReference type="NCBI Taxonomy" id="632150"/>
    <lineage>
        <taxon>Eukaryota</taxon>
        <taxon>Sar</taxon>
        <taxon>Alveolata</taxon>
        <taxon>Dinophyceae</taxon>
        <taxon>Gonyaulacales</taxon>
        <taxon>Amphidomataceae</taxon>
        <taxon>Azadinium</taxon>
    </lineage>
</organism>
<comment type="similarity">
    <text evidence="3">Belongs to the thiolase-like superfamily. Beta-ketoacyl-ACP synthases family.</text>
</comment>
<reference evidence="5" key="1">
    <citation type="submission" date="2014-09" db="EMBL/GenBank/DDBJ databases">
        <title>First genomic characterisation of the toxigenic dinoflagellate Azadinium spinosum, with particular reference to polyketide synthase genes.</title>
        <authorList>
            <person name="Meyer J.M."/>
            <person name="Roedelsperger C."/>
            <person name="Eichholz K."/>
            <person name="Tillmann U."/>
            <person name="Cembella A."/>
            <person name="McGaughran A."/>
            <person name="John U."/>
        </authorList>
    </citation>
    <scope>NUCLEOTIDE SEQUENCE</scope>
</reference>
<evidence type="ECO:0000256" key="2">
    <source>
        <dbReference type="ARBA" id="ARBA00022553"/>
    </source>
</evidence>
<dbReference type="SMART" id="SM00825">
    <property type="entry name" value="PKS_KS"/>
    <property type="match status" value="1"/>
</dbReference>
<dbReference type="GO" id="GO:0006633">
    <property type="term" value="P:fatty acid biosynthetic process"/>
    <property type="evidence" value="ECO:0007669"/>
    <property type="project" value="TreeGrafter"/>
</dbReference>